<evidence type="ECO:0000313" key="5">
    <source>
        <dbReference type="EMBL" id="KNC84940.1"/>
    </source>
</evidence>
<accession>A0A0L0G7G0</accession>
<feature type="compositionally biased region" description="Polar residues" evidence="4">
    <location>
        <begin position="453"/>
        <end position="463"/>
    </location>
</feature>
<gene>
    <name evidence="5" type="ORF">SARC_02862</name>
</gene>
<keyword evidence="1" id="KW-0677">Repeat</keyword>
<dbReference type="Pfam" id="PF12796">
    <property type="entry name" value="Ank_2"/>
    <property type="match status" value="2"/>
</dbReference>
<proteinExistence type="predicted"/>
<dbReference type="STRING" id="667725.A0A0L0G7G0"/>
<dbReference type="PANTHER" id="PTHR46680:SF3">
    <property type="entry name" value="NF-KAPPA-B INHIBITOR CACTUS"/>
    <property type="match status" value="1"/>
</dbReference>
<dbReference type="AlphaFoldDB" id="A0A0L0G7G0"/>
<feature type="repeat" description="ANK" evidence="3">
    <location>
        <begin position="214"/>
        <end position="246"/>
    </location>
</feature>
<feature type="compositionally biased region" description="Low complexity" evidence="4">
    <location>
        <begin position="429"/>
        <end position="438"/>
    </location>
</feature>
<dbReference type="GO" id="GO:0051059">
    <property type="term" value="F:NF-kappaB binding"/>
    <property type="evidence" value="ECO:0007669"/>
    <property type="project" value="TreeGrafter"/>
</dbReference>
<evidence type="ECO:0000256" key="1">
    <source>
        <dbReference type="ARBA" id="ARBA00022737"/>
    </source>
</evidence>
<dbReference type="SUPFAM" id="SSF48403">
    <property type="entry name" value="Ankyrin repeat"/>
    <property type="match status" value="1"/>
</dbReference>
<dbReference type="eggNOG" id="KOG4177">
    <property type="taxonomic scope" value="Eukaryota"/>
</dbReference>
<keyword evidence="6" id="KW-1185">Reference proteome</keyword>
<dbReference type="EMBL" id="KQ241730">
    <property type="protein sequence ID" value="KNC84940.1"/>
    <property type="molecule type" value="Genomic_DNA"/>
</dbReference>
<dbReference type="GO" id="GO:0071356">
    <property type="term" value="P:cellular response to tumor necrosis factor"/>
    <property type="evidence" value="ECO:0007669"/>
    <property type="project" value="TreeGrafter"/>
</dbReference>
<dbReference type="GO" id="GO:0005829">
    <property type="term" value="C:cytosol"/>
    <property type="evidence" value="ECO:0007669"/>
    <property type="project" value="TreeGrafter"/>
</dbReference>
<dbReference type="InterPro" id="IPR002110">
    <property type="entry name" value="Ankyrin_rpt"/>
</dbReference>
<name>A0A0L0G7G0_9EUKA</name>
<feature type="repeat" description="ANK" evidence="3">
    <location>
        <begin position="181"/>
        <end position="213"/>
    </location>
</feature>
<evidence type="ECO:0000256" key="2">
    <source>
        <dbReference type="ARBA" id="ARBA00023043"/>
    </source>
</evidence>
<dbReference type="PANTHER" id="PTHR46680">
    <property type="entry name" value="NF-KAPPA-B INHIBITOR ALPHA"/>
    <property type="match status" value="1"/>
</dbReference>
<evidence type="ECO:0000256" key="4">
    <source>
        <dbReference type="SAM" id="MobiDB-lite"/>
    </source>
</evidence>
<dbReference type="Proteomes" id="UP000054560">
    <property type="component" value="Unassembled WGS sequence"/>
</dbReference>
<feature type="repeat" description="ANK" evidence="3">
    <location>
        <begin position="146"/>
        <end position="179"/>
    </location>
</feature>
<dbReference type="Gene3D" id="1.25.40.20">
    <property type="entry name" value="Ankyrin repeat-containing domain"/>
    <property type="match status" value="2"/>
</dbReference>
<feature type="repeat" description="ANK" evidence="3">
    <location>
        <begin position="77"/>
        <end position="109"/>
    </location>
</feature>
<dbReference type="InterPro" id="IPR036770">
    <property type="entry name" value="Ankyrin_rpt-contain_sf"/>
</dbReference>
<protein>
    <submittedName>
        <fullName evidence="5">Uncharacterized protein</fullName>
    </submittedName>
</protein>
<reference evidence="5 6" key="1">
    <citation type="submission" date="2011-02" db="EMBL/GenBank/DDBJ databases">
        <title>The Genome Sequence of Sphaeroforma arctica JP610.</title>
        <authorList>
            <consortium name="The Broad Institute Genome Sequencing Platform"/>
            <person name="Russ C."/>
            <person name="Cuomo C."/>
            <person name="Young S.K."/>
            <person name="Zeng Q."/>
            <person name="Gargeya S."/>
            <person name="Alvarado L."/>
            <person name="Berlin A."/>
            <person name="Chapman S.B."/>
            <person name="Chen Z."/>
            <person name="Freedman E."/>
            <person name="Gellesch M."/>
            <person name="Goldberg J."/>
            <person name="Griggs A."/>
            <person name="Gujja S."/>
            <person name="Heilman E."/>
            <person name="Heiman D."/>
            <person name="Howarth C."/>
            <person name="Mehta T."/>
            <person name="Neiman D."/>
            <person name="Pearson M."/>
            <person name="Roberts A."/>
            <person name="Saif S."/>
            <person name="Shea T."/>
            <person name="Shenoy N."/>
            <person name="Sisk P."/>
            <person name="Stolte C."/>
            <person name="Sykes S."/>
            <person name="White J."/>
            <person name="Yandava C."/>
            <person name="Burger G."/>
            <person name="Gray M.W."/>
            <person name="Holland P.W.H."/>
            <person name="King N."/>
            <person name="Lang F.B.F."/>
            <person name="Roger A.J."/>
            <person name="Ruiz-Trillo I."/>
            <person name="Haas B."/>
            <person name="Nusbaum C."/>
            <person name="Birren B."/>
        </authorList>
    </citation>
    <scope>NUCLEOTIDE SEQUENCE [LARGE SCALE GENOMIC DNA]</scope>
    <source>
        <strain evidence="5 6">JP610</strain>
    </source>
</reference>
<dbReference type="SMART" id="SM00248">
    <property type="entry name" value="ANK"/>
    <property type="match status" value="6"/>
</dbReference>
<dbReference type="RefSeq" id="XP_014158842.1">
    <property type="nucleotide sequence ID" value="XM_014303367.1"/>
</dbReference>
<feature type="region of interest" description="Disordered" evidence="4">
    <location>
        <begin position="393"/>
        <end position="475"/>
    </location>
</feature>
<dbReference type="InterPro" id="IPR051070">
    <property type="entry name" value="NF-kappa-B_inhibitor"/>
</dbReference>
<evidence type="ECO:0000256" key="3">
    <source>
        <dbReference type="PROSITE-ProRule" id="PRU00023"/>
    </source>
</evidence>
<dbReference type="PROSITE" id="PS50297">
    <property type="entry name" value="ANK_REP_REGION"/>
    <property type="match status" value="4"/>
</dbReference>
<evidence type="ECO:0000313" key="6">
    <source>
        <dbReference type="Proteomes" id="UP000054560"/>
    </source>
</evidence>
<organism evidence="5 6">
    <name type="scientific">Sphaeroforma arctica JP610</name>
    <dbReference type="NCBI Taxonomy" id="667725"/>
    <lineage>
        <taxon>Eukaryota</taxon>
        <taxon>Ichthyosporea</taxon>
        <taxon>Ichthyophonida</taxon>
        <taxon>Sphaeroforma</taxon>
    </lineage>
</organism>
<dbReference type="GeneID" id="25903366"/>
<feature type="region of interest" description="Disordered" evidence="4">
    <location>
        <begin position="341"/>
        <end position="375"/>
    </location>
</feature>
<dbReference type="PROSITE" id="PS50088">
    <property type="entry name" value="ANK_REPEAT"/>
    <property type="match status" value="4"/>
</dbReference>
<keyword evidence="2 3" id="KW-0040">ANK repeat</keyword>
<sequence length="514" mass="55643">MGSTTNMSPQLFVDALQYYAYSGDVVCLLAPQSSLLSAPNKDGDTPLHTAVSNYNTQAVSAFARLMNVSGLDTPNSDMDTALHLAVRTNQIGVVDLLTGFGADISTQNNMGNTPLHLANSDLMVHALLSRSNPELVNKALDTPDYNGNTPLLKMINSGNLRTIESLVIDFGANVNTSNTDSGRSALHICARFDSFRVANLLLEFGAQTDAVDTHGATPLISAMQYDAVKVARILIDYGADVTAANSYEVTVLETAHNYQSSRALSELFAVPSITVPQCKYLRTGEVMLALKSMSISNPDINLRDAHQSTQATAECSTQLQTTRRPLIPVNAPTEKMVLLSKKNSSQAAKERSVPPAYTPVKLTKAPQPTAGAVDFEDADPEWQVLDRDELKSENQEAWQLGQTRSKRLAPGNILRNLREKKDKQKKKSTSSGESNSSATEEKRRLAEKYGSGETATLHVSASNPHDEKRKMQQKYDLVVEGKEGSNAKGSTAAANKAAEARLEAQKMKVVTSLD</sequence>
<dbReference type="OrthoDB" id="20727at2759"/>